<dbReference type="OrthoDB" id="9977870at2759"/>
<dbReference type="HOGENOM" id="CLU_022048_7_7_1"/>
<dbReference type="GO" id="GO:0008270">
    <property type="term" value="F:zinc ion binding"/>
    <property type="evidence" value="ECO:0007669"/>
    <property type="project" value="UniProtKB-KW"/>
</dbReference>
<sequence>MLHATLPPNALRPLPSSPPSPQLDVLDLLNGSVKSSPLPRLHGKLASRTNAAASTSPDTAAQRRAKDEELALSLFVEETAALHESERDDDYLDQLVLEEEMAMYDHEVALAIAEDREPPPRPAALDRGKRVQGGVFRREHHLVARFADGFETPVLHLEENTPQKFEEALRSALKQLSIEQTDDDDAPLELTGSVGNMRSRLNNIRKDLGYLADNEGASSIPFIPPSPFPSPPPPVYSCALCGDDIEGSVVHLDCGHAFDRTCIAEMFTKATVDESLFPPKCCRGAIELSAVQANLDPGLIRTFQKKAREFTTADRVYCHNPACATFLGPALDEDSLNATTLRCPECDAGTCASCKEQIHPGVPCHYPAEDIVLGLGKEKGWQRCPSCKHLVELSFGCYHIICRCNKQFCYLCAAPWKECGCDLFYVPPEEE</sequence>
<evidence type="ECO:0000256" key="1">
    <source>
        <dbReference type="ARBA" id="ARBA00001798"/>
    </source>
</evidence>
<reference evidence="11" key="1">
    <citation type="submission" date="2014-01" db="EMBL/GenBank/DDBJ databases">
        <title>The genome of the white-rot fungus Pycnoporus cinnabarinus: a basidiomycete model with a versatile arsenal for lignocellulosic biomass breakdown.</title>
        <authorList>
            <person name="Levasseur A."/>
            <person name="Lomascolo A."/>
            <person name="Ruiz-Duenas F.J."/>
            <person name="Uzan E."/>
            <person name="Piumi F."/>
            <person name="Kues U."/>
            <person name="Ram A.F.J."/>
            <person name="Murat C."/>
            <person name="Haon M."/>
            <person name="Benoit I."/>
            <person name="Arfi Y."/>
            <person name="Chevret D."/>
            <person name="Drula E."/>
            <person name="Kwon M.J."/>
            <person name="Gouret P."/>
            <person name="Lesage-Meessen L."/>
            <person name="Lombard V."/>
            <person name="Mariette J."/>
            <person name="Noirot C."/>
            <person name="Park J."/>
            <person name="Patyshakuliyeva A."/>
            <person name="Wieneger R.A.B."/>
            <person name="Wosten H.A.B."/>
            <person name="Martin F."/>
            <person name="Coutinho P.M."/>
            <person name="de Vries R."/>
            <person name="Martinez A.T."/>
            <person name="Klopp C."/>
            <person name="Pontarotti P."/>
            <person name="Henrissat B."/>
            <person name="Record E."/>
        </authorList>
    </citation>
    <scope>NUCLEOTIDE SEQUENCE [LARGE SCALE GENOMIC DNA]</scope>
    <source>
        <strain evidence="11">BRFM137</strain>
    </source>
</reference>
<dbReference type="SUPFAM" id="SSF57850">
    <property type="entry name" value="RING/U-box"/>
    <property type="match status" value="2"/>
</dbReference>
<dbReference type="STRING" id="5643.A0A060SDZ4"/>
<evidence type="ECO:0000256" key="8">
    <source>
        <dbReference type="ARBA" id="ARBA00022833"/>
    </source>
</evidence>
<dbReference type="GO" id="GO:0016567">
    <property type="term" value="P:protein ubiquitination"/>
    <property type="evidence" value="ECO:0007669"/>
    <property type="project" value="InterPro"/>
</dbReference>
<dbReference type="InterPro" id="IPR044066">
    <property type="entry name" value="TRIAD_supradom"/>
</dbReference>
<dbReference type="Gene3D" id="3.30.40.10">
    <property type="entry name" value="Zinc/RING finger domain, C3HC4 (zinc finger)"/>
    <property type="match status" value="1"/>
</dbReference>
<evidence type="ECO:0000259" key="10">
    <source>
        <dbReference type="PROSITE" id="PS51873"/>
    </source>
</evidence>
<organism evidence="11 12">
    <name type="scientific">Pycnoporus cinnabarinus</name>
    <name type="common">Cinnabar-red polypore</name>
    <name type="synonym">Trametes cinnabarina</name>
    <dbReference type="NCBI Taxonomy" id="5643"/>
    <lineage>
        <taxon>Eukaryota</taxon>
        <taxon>Fungi</taxon>
        <taxon>Dikarya</taxon>
        <taxon>Basidiomycota</taxon>
        <taxon>Agaricomycotina</taxon>
        <taxon>Agaricomycetes</taxon>
        <taxon>Polyporales</taxon>
        <taxon>Polyporaceae</taxon>
        <taxon>Trametes</taxon>
    </lineage>
</organism>
<keyword evidence="7" id="KW-0833">Ubl conjugation pathway</keyword>
<keyword evidence="12" id="KW-1185">Reference proteome</keyword>
<dbReference type="Proteomes" id="UP000029665">
    <property type="component" value="Unassembled WGS sequence"/>
</dbReference>
<feature type="region of interest" description="Disordered" evidence="9">
    <location>
        <begin position="1"/>
        <end position="21"/>
    </location>
</feature>
<dbReference type="Gene3D" id="1.20.120.1750">
    <property type="match status" value="1"/>
</dbReference>
<comment type="caution">
    <text evidence="11">The sequence shown here is derived from an EMBL/GenBank/DDBJ whole genome shotgun (WGS) entry which is preliminary data.</text>
</comment>
<dbReference type="InterPro" id="IPR002867">
    <property type="entry name" value="IBR_dom"/>
</dbReference>
<evidence type="ECO:0000256" key="2">
    <source>
        <dbReference type="ARBA" id="ARBA00012251"/>
    </source>
</evidence>
<dbReference type="AlphaFoldDB" id="A0A060SDZ4"/>
<keyword evidence="5" id="KW-0677">Repeat</keyword>
<dbReference type="GO" id="GO:0061630">
    <property type="term" value="F:ubiquitin protein ligase activity"/>
    <property type="evidence" value="ECO:0007669"/>
    <property type="project" value="UniProtKB-EC"/>
</dbReference>
<keyword evidence="3" id="KW-0808">Transferase</keyword>
<evidence type="ECO:0000256" key="7">
    <source>
        <dbReference type="ARBA" id="ARBA00022786"/>
    </source>
</evidence>
<dbReference type="PROSITE" id="PS51873">
    <property type="entry name" value="TRIAD"/>
    <property type="match status" value="1"/>
</dbReference>
<name>A0A060SDZ4_PYCCI</name>
<gene>
    <name evidence="11" type="ORF">BN946_scf184977.g121</name>
</gene>
<protein>
    <recommendedName>
        <fullName evidence="2">RBR-type E3 ubiquitin transferase</fullName>
        <ecNumber evidence="2">2.3.2.31</ecNumber>
    </recommendedName>
</protein>
<evidence type="ECO:0000256" key="5">
    <source>
        <dbReference type="ARBA" id="ARBA00022737"/>
    </source>
</evidence>
<evidence type="ECO:0000256" key="9">
    <source>
        <dbReference type="SAM" id="MobiDB-lite"/>
    </source>
</evidence>
<keyword evidence="8" id="KW-0862">Zinc</keyword>
<dbReference type="EMBL" id="CCBP010000112">
    <property type="protein sequence ID" value="CDO72421.1"/>
    <property type="molecule type" value="Genomic_DNA"/>
</dbReference>
<dbReference type="EC" id="2.3.2.31" evidence="2"/>
<evidence type="ECO:0000256" key="4">
    <source>
        <dbReference type="ARBA" id="ARBA00022723"/>
    </source>
</evidence>
<feature type="compositionally biased region" description="Polar residues" evidence="9">
    <location>
        <begin position="47"/>
        <end position="59"/>
    </location>
</feature>
<feature type="region of interest" description="Disordered" evidence="9">
    <location>
        <begin position="39"/>
        <end position="65"/>
    </location>
</feature>
<feature type="compositionally biased region" description="Low complexity" evidence="9">
    <location>
        <begin position="1"/>
        <end position="14"/>
    </location>
</feature>
<evidence type="ECO:0000313" key="11">
    <source>
        <dbReference type="EMBL" id="CDO72421.1"/>
    </source>
</evidence>
<evidence type="ECO:0000256" key="6">
    <source>
        <dbReference type="ARBA" id="ARBA00022771"/>
    </source>
</evidence>
<comment type="catalytic activity">
    <reaction evidence="1">
        <text>[E2 ubiquitin-conjugating enzyme]-S-ubiquitinyl-L-cysteine + [acceptor protein]-L-lysine = [E2 ubiquitin-conjugating enzyme]-L-cysteine + [acceptor protein]-N(6)-ubiquitinyl-L-lysine.</text>
        <dbReference type="EC" id="2.3.2.31"/>
    </reaction>
</comment>
<keyword evidence="4" id="KW-0479">Metal-binding</keyword>
<dbReference type="OMA" id="CAACKEQ"/>
<evidence type="ECO:0000256" key="3">
    <source>
        <dbReference type="ARBA" id="ARBA00022679"/>
    </source>
</evidence>
<proteinExistence type="predicted"/>
<dbReference type="Pfam" id="PF01485">
    <property type="entry name" value="IBR"/>
    <property type="match status" value="1"/>
</dbReference>
<accession>A0A060SDZ4</accession>
<dbReference type="PANTHER" id="PTHR11685">
    <property type="entry name" value="RBR FAMILY RING FINGER AND IBR DOMAIN-CONTAINING"/>
    <property type="match status" value="1"/>
</dbReference>
<dbReference type="InterPro" id="IPR031127">
    <property type="entry name" value="E3_UB_ligase_RBR"/>
</dbReference>
<dbReference type="CDD" id="cd22584">
    <property type="entry name" value="Rcat_RBR_unk"/>
    <property type="match status" value="1"/>
</dbReference>
<keyword evidence="6" id="KW-0863">Zinc-finger</keyword>
<dbReference type="InterPro" id="IPR013083">
    <property type="entry name" value="Znf_RING/FYVE/PHD"/>
</dbReference>
<feature type="domain" description="RING-type" evidence="10">
    <location>
        <begin position="234"/>
        <end position="430"/>
    </location>
</feature>
<evidence type="ECO:0000313" key="12">
    <source>
        <dbReference type="Proteomes" id="UP000029665"/>
    </source>
</evidence>